<keyword evidence="1" id="KW-0472">Membrane</keyword>
<accession>A0ABR7HSV7</accession>
<keyword evidence="1" id="KW-1133">Transmembrane helix</keyword>
<gene>
    <name evidence="2" type="ORF">H8S34_06755</name>
</gene>
<name>A0ABR7HSV7_9FIRM</name>
<dbReference type="RefSeq" id="WP_186963405.1">
    <property type="nucleotide sequence ID" value="NZ_JACOPR010000003.1"/>
</dbReference>
<evidence type="ECO:0000313" key="2">
    <source>
        <dbReference type="EMBL" id="MBC5730532.1"/>
    </source>
</evidence>
<dbReference type="Proteomes" id="UP000660021">
    <property type="component" value="Unassembled WGS sequence"/>
</dbReference>
<keyword evidence="3" id="KW-1185">Reference proteome</keyword>
<dbReference type="Gene3D" id="1.10.1760.20">
    <property type="match status" value="1"/>
</dbReference>
<feature type="transmembrane region" description="Helical" evidence="1">
    <location>
        <begin position="137"/>
        <end position="163"/>
    </location>
</feature>
<protein>
    <submittedName>
        <fullName evidence="2">QueT transporter family protein</fullName>
    </submittedName>
</protein>
<feature type="transmembrane region" description="Helical" evidence="1">
    <location>
        <begin position="16"/>
        <end position="38"/>
    </location>
</feature>
<sequence>MKVNQPQNTRTRTRELTMAAMVAALYAVLSYFGNFFGLTYGPIQCRFAEALCVLPFLFPATAPGLFVGCLVTNLMSTVGPLDTVLGSLATLLAALWTARMPNRWLAPLPPVLCNGVIVGAMITWYEVGFGPGFWGMFAFNGVTVALGELLACYVLGSILLTVLPRVGVLRAQIPAGRLRTEKN</sequence>
<evidence type="ECO:0000313" key="3">
    <source>
        <dbReference type="Proteomes" id="UP000660021"/>
    </source>
</evidence>
<feature type="transmembrane region" description="Helical" evidence="1">
    <location>
        <begin position="105"/>
        <end position="125"/>
    </location>
</feature>
<evidence type="ECO:0000256" key="1">
    <source>
        <dbReference type="SAM" id="Phobius"/>
    </source>
</evidence>
<dbReference type="EMBL" id="JACOPR010000003">
    <property type="protein sequence ID" value="MBC5730532.1"/>
    <property type="molecule type" value="Genomic_DNA"/>
</dbReference>
<dbReference type="Pfam" id="PF06177">
    <property type="entry name" value="QueT"/>
    <property type="match status" value="1"/>
</dbReference>
<reference evidence="2 3" key="1">
    <citation type="submission" date="2020-08" db="EMBL/GenBank/DDBJ databases">
        <title>Genome public.</title>
        <authorList>
            <person name="Liu C."/>
            <person name="Sun Q."/>
        </authorList>
    </citation>
    <scope>NUCLEOTIDE SEQUENCE [LARGE SCALE GENOMIC DNA]</scope>
    <source>
        <strain evidence="2 3">New-38</strain>
    </source>
</reference>
<dbReference type="PANTHER" id="PTHR40044:SF1">
    <property type="entry name" value="INTEGRAL MEMBRANE PROTEIN"/>
    <property type="match status" value="1"/>
</dbReference>
<keyword evidence="1" id="KW-0812">Transmembrane</keyword>
<proteinExistence type="predicted"/>
<comment type="caution">
    <text evidence="2">The sequence shown here is derived from an EMBL/GenBank/DDBJ whole genome shotgun (WGS) entry which is preliminary data.</text>
</comment>
<feature type="transmembrane region" description="Helical" evidence="1">
    <location>
        <begin position="50"/>
        <end position="75"/>
    </location>
</feature>
<organism evidence="2 3">
    <name type="scientific">Pseudoflavonifractor hominis</name>
    <dbReference type="NCBI Taxonomy" id="2763059"/>
    <lineage>
        <taxon>Bacteria</taxon>
        <taxon>Bacillati</taxon>
        <taxon>Bacillota</taxon>
        <taxon>Clostridia</taxon>
        <taxon>Eubacteriales</taxon>
        <taxon>Oscillospiraceae</taxon>
        <taxon>Pseudoflavonifractor</taxon>
    </lineage>
</organism>
<dbReference type="InterPro" id="IPR010387">
    <property type="entry name" value="QueT"/>
</dbReference>
<dbReference type="PANTHER" id="PTHR40044">
    <property type="entry name" value="INTEGRAL MEMBRANE PROTEIN-RELATED"/>
    <property type="match status" value="1"/>
</dbReference>
<dbReference type="PIRSF" id="PIRSF031501">
    <property type="entry name" value="QueT"/>
    <property type="match status" value="1"/>
</dbReference>